<reference evidence="2 3" key="1">
    <citation type="submission" date="2012-12" db="EMBL/GenBank/DDBJ databases">
        <title>The Genome Sequence of Bacillus cereus VD133.</title>
        <authorList>
            <consortium name="The Broad Institute Genome Sequencing Platform"/>
            <consortium name="The Broad Institute Genome Sequencing Center for Infectious Disease"/>
            <person name="Feldgarden M."/>
            <person name="Van der Auwera G.A."/>
            <person name="Mahillon J."/>
            <person name="Duprez V."/>
            <person name="Timmery S."/>
            <person name="Mattelet C."/>
            <person name="Dierick K."/>
            <person name="Sun M."/>
            <person name="Yu Z."/>
            <person name="Zhu L."/>
            <person name="Hu X."/>
            <person name="Shank E.B."/>
            <person name="Swiecicka I."/>
            <person name="Hansen B.M."/>
            <person name="Andrup L."/>
            <person name="Walker B."/>
            <person name="Young S.K."/>
            <person name="Zeng Q."/>
            <person name="Gargeya S."/>
            <person name="Fitzgerald M."/>
            <person name="Haas B."/>
            <person name="Abouelleil A."/>
            <person name="Alvarado L."/>
            <person name="Arachchi H.M."/>
            <person name="Berlin A.M."/>
            <person name="Chapman S.B."/>
            <person name="Dewar J."/>
            <person name="Goldberg J."/>
            <person name="Griggs A."/>
            <person name="Gujja S."/>
            <person name="Hansen M."/>
            <person name="Howarth C."/>
            <person name="Imamovic A."/>
            <person name="Larimer J."/>
            <person name="McCowan C."/>
            <person name="Murphy C."/>
            <person name="Neiman D."/>
            <person name="Pearson M."/>
            <person name="Priest M."/>
            <person name="Roberts A."/>
            <person name="Saif S."/>
            <person name="Shea T."/>
            <person name="Sisk P."/>
            <person name="Sykes S."/>
            <person name="Wortman J."/>
            <person name="Nusbaum C."/>
            <person name="Birren B."/>
        </authorList>
    </citation>
    <scope>NUCLEOTIDE SEQUENCE [LARGE SCALE GENOMIC DNA]</scope>
    <source>
        <strain evidence="2 3">VD133</strain>
    </source>
</reference>
<feature type="transmembrane region" description="Helical" evidence="1">
    <location>
        <begin position="12"/>
        <end position="33"/>
    </location>
</feature>
<sequence length="36" mass="3990">MTSFLLKEVGIIGTSFVLSLVIFSFAAIINKLIKFK</sequence>
<proteinExistence type="predicted"/>
<gene>
    <name evidence="2" type="ORF">IIU_01525</name>
</gene>
<keyword evidence="1" id="KW-1133">Transmembrane helix</keyword>
<evidence type="ECO:0000313" key="3">
    <source>
        <dbReference type="Proteomes" id="UP000014018"/>
    </source>
</evidence>
<organism evidence="2 3">
    <name type="scientific">Bacillus cereus VD133</name>
    <dbReference type="NCBI Taxonomy" id="1053233"/>
    <lineage>
        <taxon>Bacteria</taxon>
        <taxon>Bacillati</taxon>
        <taxon>Bacillota</taxon>
        <taxon>Bacilli</taxon>
        <taxon>Bacillales</taxon>
        <taxon>Bacillaceae</taxon>
        <taxon>Bacillus</taxon>
        <taxon>Bacillus cereus group</taxon>
    </lineage>
</organism>
<keyword evidence="1" id="KW-0812">Transmembrane</keyword>
<protein>
    <submittedName>
        <fullName evidence="2">Uncharacterized protein</fullName>
    </submittedName>
</protein>
<accession>A0A9W5V445</accession>
<evidence type="ECO:0000313" key="2">
    <source>
        <dbReference type="EMBL" id="EOO36922.1"/>
    </source>
</evidence>
<comment type="caution">
    <text evidence="2">The sequence shown here is derived from an EMBL/GenBank/DDBJ whole genome shotgun (WGS) entry which is preliminary data.</text>
</comment>
<dbReference type="AlphaFoldDB" id="A0A9W5V445"/>
<evidence type="ECO:0000256" key="1">
    <source>
        <dbReference type="SAM" id="Phobius"/>
    </source>
</evidence>
<keyword evidence="1" id="KW-0472">Membrane</keyword>
<dbReference type="EMBL" id="AHFB01000030">
    <property type="protein sequence ID" value="EOO36922.1"/>
    <property type="molecule type" value="Genomic_DNA"/>
</dbReference>
<dbReference type="Proteomes" id="UP000014018">
    <property type="component" value="Unassembled WGS sequence"/>
</dbReference>
<name>A0A9W5V445_BACCE</name>